<evidence type="ECO:0000313" key="2">
    <source>
        <dbReference type="Proteomes" id="UP000244571"/>
    </source>
</evidence>
<keyword evidence="2" id="KW-1185">Reference proteome</keyword>
<dbReference type="GO" id="GO:0003677">
    <property type="term" value="F:DNA binding"/>
    <property type="evidence" value="ECO:0007669"/>
    <property type="project" value="InterPro"/>
</dbReference>
<reference evidence="1 2" key="1">
    <citation type="submission" date="2018-04" db="EMBL/GenBank/DDBJ databases">
        <title>Bordetella sp. HZ20 isolated from seawater.</title>
        <authorList>
            <person name="Sun C."/>
        </authorList>
    </citation>
    <scope>NUCLEOTIDE SEQUENCE [LARGE SCALE GENOMIC DNA]</scope>
    <source>
        <strain evidence="1 2">HZ20</strain>
    </source>
</reference>
<dbReference type="GO" id="GO:0006313">
    <property type="term" value="P:DNA transposition"/>
    <property type="evidence" value="ECO:0007669"/>
    <property type="project" value="InterPro"/>
</dbReference>
<evidence type="ECO:0000313" key="1">
    <source>
        <dbReference type="EMBL" id="AWB34020.1"/>
    </source>
</evidence>
<accession>A0A2R4XJN6</accession>
<proteinExistence type="predicted"/>
<sequence length="102" mass="11659">MSLEGNSMTEGKKRKVHSADFKAKVALEAVRNEMTINEIAQKFEVHPMMVRQWKKEFLDNAGSVFANKRGPKPVEHAKEDALYGEIGRLKMELDWLKKKSGL</sequence>
<name>A0A2R4XJN6_9BURK</name>
<dbReference type="Pfam" id="PF01527">
    <property type="entry name" value="HTH_Tnp_1"/>
    <property type="match status" value="1"/>
</dbReference>
<dbReference type="InterPro" id="IPR002514">
    <property type="entry name" value="Transposase_8"/>
</dbReference>
<dbReference type="AlphaFoldDB" id="A0A2R4XJN6"/>
<evidence type="ECO:0008006" key="3">
    <source>
        <dbReference type="Google" id="ProtNLM"/>
    </source>
</evidence>
<dbReference type="EMBL" id="CP028901">
    <property type="protein sequence ID" value="AWB34020.1"/>
    <property type="molecule type" value="Genomic_DNA"/>
</dbReference>
<dbReference type="KEGG" id="boz:DBV39_10175"/>
<dbReference type="Proteomes" id="UP000244571">
    <property type="component" value="Chromosome"/>
</dbReference>
<organism evidence="1 2">
    <name type="scientific">Orrella marina</name>
    <dbReference type="NCBI Taxonomy" id="2163011"/>
    <lineage>
        <taxon>Bacteria</taxon>
        <taxon>Pseudomonadati</taxon>
        <taxon>Pseudomonadota</taxon>
        <taxon>Betaproteobacteria</taxon>
        <taxon>Burkholderiales</taxon>
        <taxon>Alcaligenaceae</taxon>
        <taxon>Orrella</taxon>
    </lineage>
</organism>
<dbReference type="GO" id="GO:0004803">
    <property type="term" value="F:transposase activity"/>
    <property type="evidence" value="ECO:0007669"/>
    <property type="project" value="InterPro"/>
</dbReference>
<dbReference type="SUPFAM" id="SSF46689">
    <property type="entry name" value="Homeodomain-like"/>
    <property type="match status" value="1"/>
</dbReference>
<protein>
    <recommendedName>
        <fullName evidence="3">Transposase</fullName>
    </recommendedName>
</protein>
<dbReference type="InterPro" id="IPR009057">
    <property type="entry name" value="Homeodomain-like_sf"/>
</dbReference>
<gene>
    <name evidence="1" type="ORF">DBV39_10175</name>
</gene>